<dbReference type="Pfam" id="PF21530">
    <property type="entry name" value="Pif1_2B_dom"/>
    <property type="match status" value="1"/>
</dbReference>
<dbReference type="PANTHER" id="PTHR10492">
    <property type="match status" value="1"/>
</dbReference>
<dbReference type="PANTHER" id="PTHR10492:SF57">
    <property type="entry name" value="ATP-DEPENDENT DNA HELICASE"/>
    <property type="match status" value="1"/>
</dbReference>
<keyword evidence="3" id="KW-1185">Reference proteome</keyword>
<dbReference type="InterPro" id="IPR049163">
    <property type="entry name" value="Pif1-like_2B_dom"/>
</dbReference>
<dbReference type="OrthoDB" id="7789720at2759"/>
<dbReference type="InterPro" id="IPR027417">
    <property type="entry name" value="P-loop_NTPase"/>
</dbReference>
<feature type="domain" description="DNA helicase Pif1-like 2B" evidence="1">
    <location>
        <begin position="397"/>
        <end position="442"/>
    </location>
</feature>
<dbReference type="AlphaFoldDB" id="A0A4Y2KXW4"/>
<gene>
    <name evidence="2" type="ORF">AVEN_71650_1</name>
</gene>
<comment type="caution">
    <text evidence="2">The sequence shown here is derived from an EMBL/GenBank/DDBJ whole genome shotgun (WGS) entry which is preliminary data.</text>
</comment>
<sequence length="550" mass="62286">MVDGKCTKRFPKDFINDTVTHIDGYPIYRRRSTENGGQSFIKTISNADIDIDNRWVVPYSPLLSKTFNAHINVESCSSVKSIKYICKYVNKGSDMAVFRIENTNVNAPPLNENDEITNYQIGRYISSNEAVWRIFGFQIHERDPAVIHLAVHLENGQRVYFTDDTALDRAINPPKTTLTEFFELCNRADAFGAFAQTLLYSEVPRYFTWAQSKKWMPRKKGTPVDACPGLFKSNNLGRVYTVNPRQTECFYLRLLLVNVTGPLSFQDIRKVDGQQYPTYKDACLALGLLEDDNQWDSMLAEAALNCTGTQIRLLFAIVLTTCFPARAQMLWDNHKDSMTDDILYRYRTRYNDLTISFSDAMYNESLIAIEDLCIAIANLPISHFVCDTNETVNYPIEFLNSLDLPGMPPHNLQLKVGSPIILLRNLTPPRLCNGTRLVIKTLMKNVIEAIILNGKFQGQNVLLPRIPMIPTDVPIEFKRTQFPIRLAFAMTINKSQGQTLSVCGLDLETPCFSHGQLYVACSRVGKPSSLFVLAKDGLTKNIVHSIALRD</sequence>
<organism evidence="2 3">
    <name type="scientific">Araneus ventricosus</name>
    <name type="common">Orbweaver spider</name>
    <name type="synonym">Epeira ventricosa</name>
    <dbReference type="NCBI Taxonomy" id="182803"/>
    <lineage>
        <taxon>Eukaryota</taxon>
        <taxon>Metazoa</taxon>
        <taxon>Ecdysozoa</taxon>
        <taxon>Arthropoda</taxon>
        <taxon>Chelicerata</taxon>
        <taxon>Arachnida</taxon>
        <taxon>Araneae</taxon>
        <taxon>Araneomorphae</taxon>
        <taxon>Entelegynae</taxon>
        <taxon>Araneoidea</taxon>
        <taxon>Araneidae</taxon>
        <taxon>Araneus</taxon>
    </lineage>
</organism>
<protein>
    <recommendedName>
        <fullName evidence="1">DNA helicase Pif1-like 2B domain-containing protein</fullName>
    </recommendedName>
</protein>
<dbReference type="EMBL" id="BGPR01005040">
    <property type="protein sequence ID" value="GBN06196.1"/>
    <property type="molecule type" value="Genomic_DNA"/>
</dbReference>
<name>A0A4Y2KXW4_ARAVE</name>
<accession>A0A4Y2KXW4</accession>
<dbReference type="SUPFAM" id="SSF52540">
    <property type="entry name" value="P-loop containing nucleoside triphosphate hydrolases"/>
    <property type="match status" value="1"/>
</dbReference>
<evidence type="ECO:0000259" key="1">
    <source>
        <dbReference type="Pfam" id="PF21530"/>
    </source>
</evidence>
<evidence type="ECO:0000313" key="2">
    <source>
        <dbReference type="EMBL" id="GBN06196.1"/>
    </source>
</evidence>
<dbReference type="Proteomes" id="UP000499080">
    <property type="component" value="Unassembled WGS sequence"/>
</dbReference>
<proteinExistence type="predicted"/>
<dbReference type="CDD" id="cd18809">
    <property type="entry name" value="SF1_C_RecD"/>
    <property type="match status" value="1"/>
</dbReference>
<evidence type="ECO:0000313" key="3">
    <source>
        <dbReference type="Proteomes" id="UP000499080"/>
    </source>
</evidence>
<reference evidence="2 3" key="1">
    <citation type="journal article" date="2019" name="Sci. Rep.">
        <title>Orb-weaving spider Araneus ventricosus genome elucidates the spidroin gene catalogue.</title>
        <authorList>
            <person name="Kono N."/>
            <person name="Nakamura H."/>
            <person name="Ohtoshi R."/>
            <person name="Moran D.A.P."/>
            <person name="Shinohara A."/>
            <person name="Yoshida Y."/>
            <person name="Fujiwara M."/>
            <person name="Mori M."/>
            <person name="Tomita M."/>
            <person name="Arakawa K."/>
        </authorList>
    </citation>
    <scope>NUCLEOTIDE SEQUENCE [LARGE SCALE GENOMIC DNA]</scope>
</reference>